<dbReference type="Proteomes" id="UP001598138">
    <property type="component" value="Unassembled WGS sequence"/>
</dbReference>
<evidence type="ECO:0000256" key="5">
    <source>
        <dbReference type="ARBA" id="ARBA00022984"/>
    </source>
</evidence>
<dbReference type="PANTHER" id="PTHR41533">
    <property type="entry name" value="L,D-TRANSPEPTIDASE HI_1667-RELATED"/>
    <property type="match status" value="1"/>
</dbReference>
<accession>A0ABW6DE67</accession>
<evidence type="ECO:0000313" key="8">
    <source>
        <dbReference type="EMBL" id="MFD3395167.1"/>
    </source>
</evidence>
<dbReference type="InterPro" id="IPR052905">
    <property type="entry name" value="LD-transpeptidase_YkuD-like"/>
</dbReference>
<feature type="domain" description="L,D-TPase catalytic" evidence="7">
    <location>
        <begin position="161"/>
        <end position="321"/>
    </location>
</feature>
<evidence type="ECO:0000256" key="3">
    <source>
        <dbReference type="ARBA" id="ARBA00022679"/>
    </source>
</evidence>
<dbReference type="RefSeq" id="WP_377984041.1">
    <property type="nucleotide sequence ID" value="NZ_JBBKXZ010000004.1"/>
</dbReference>
<evidence type="ECO:0000259" key="7">
    <source>
        <dbReference type="Pfam" id="PF03734"/>
    </source>
</evidence>
<keyword evidence="4" id="KW-0133">Cell shape</keyword>
<keyword evidence="5" id="KW-0573">Peptidoglycan synthesis</keyword>
<evidence type="ECO:0000256" key="2">
    <source>
        <dbReference type="ARBA" id="ARBA00005992"/>
    </source>
</evidence>
<proteinExistence type="inferred from homology"/>
<gene>
    <name evidence="8" type="ORF">U0R10_11105</name>
</gene>
<sequence length="383" mass="44476">MRKFLGFFVLCLVIGFSSLGQKKTMSLAELLTLDSLIRSAPSLALRMADYNRGALDSMITGQKPIDSLVVHTLAQTFFKDLRDGNRTPNLRYQGLKIDRKNVNLTSNFKSLANHLINRSPEVVRLLAMLRDSVDISDEKKDLLIKAINEYRWLSTLRQNRSVVLVNIPSTILRTFDGQNEYTNMKVVLGKASRPSKTLISPLKNLIITPYWHVPRSISVEELVPEIRKNIRYFYASHLEIFDTKGRKVAPEKVPWSRLNANYFPYEMRQRSGKWNTLGIMKFQFDNPFRMYLHDTSEKKLFKKEKRFYSHSCIRVERPIDLGRFLLKPHSKAVDTLDVNAAYSDLTPRYIKINRSIPLVIWYSLVDFDANGQIKFYPNIYGRN</sequence>
<keyword evidence="6" id="KW-0961">Cell wall biogenesis/degradation</keyword>
<keyword evidence="9" id="KW-1185">Reference proteome</keyword>
<dbReference type="SUPFAM" id="SSF141523">
    <property type="entry name" value="L,D-transpeptidase catalytic domain-like"/>
    <property type="match status" value="1"/>
</dbReference>
<reference evidence="8 9" key="1">
    <citation type="submission" date="2024-03" db="EMBL/GenBank/DDBJ databases">
        <title>Aquirufa genome sequencing.</title>
        <authorList>
            <person name="Pitt A."/>
            <person name="Hahn M.W."/>
        </authorList>
    </citation>
    <scope>NUCLEOTIDE SEQUENCE [LARGE SCALE GENOMIC DNA]</scope>
    <source>
        <strain evidence="8 9">OSTEICH-129V</strain>
    </source>
</reference>
<evidence type="ECO:0000256" key="1">
    <source>
        <dbReference type="ARBA" id="ARBA00004752"/>
    </source>
</evidence>
<evidence type="ECO:0000256" key="6">
    <source>
        <dbReference type="ARBA" id="ARBA00023316"/>
    </source>
</evidence>
<dbReference type="EMBL" id="JBBKXZ010000004">
    <property type="protein sequence ID" value="MFD3395167.1"/>
    <property type="molecule type" value="Genomic_DNA"/>
</dbReference>
<evidence type="ECO:0000256" key="4">
    <source>
        <dbReference type="ARBA" id="ARBA00022960"/>
    </source>
</evidence>
<dbReference type="InterPro" id="IPR038063">
    <property type="entry name" value="Transpep_catalytic_dom"/>
</dbReference>
<comment type="caution">
    <text evidence="8">The sequence shown here is derived from an EMBL/GenBank/DDBJ whole genome shotgun (WGS) entry which is preliminary data.</text>
</comment>
<comment type="similarity">
    <text evidence="2">Belongs to the YkuD family.</text>
</comment>
<dbReference type="Pfam" id="PF03734">
    <property type="entry name" value="YkuD"/>
    <property type="match status" value="1"/>
</dbReference>
<evidence type="ECO:0000313" key="9">
    <source>
        <dbReference type="Proteomes" id="UP001598138"/>
    </source>
</evidence>
<comment type="pathway">
    <text evidence="1">Cell wall biogenesis; peptidoglycan biosynthesis.</text>
</comment>
<organism evidence="8 9">
    <name type="scientific">Aquirufa avitistagni</name>
    <dbReference type="NCBI Taxonomy" id="3104728"/>
    <lineage>
        <taxon>Bacteria</taxon>
        <taxon>Pseudomonadati</taxon>
        <taxon>Bacteroidota</taxon>
        <taxon>Cytophagia</taxon>
        <taxon>Cytophagales</taxon>
        <taxon>Flectobacillaceae</taxon>
        <taxon>Aquirufa</taxon>
    </lineage>
</organism>
<keyword evidence="3" id="KW-0808">Transferase</keyword>
<dbReference type="PANTHER" id="PTHR41533:SF2">
    <property type="entry name" value="BLR7131 PROTEIN"/>
    <property type="match status" value="1"/>
</dbReference>
<dbReference type="CDD" id="cd16913">
    <property type="entry name" value="YkuD_like"/>
    <property type="match status" value="1"/>
</dbReference>
<name>A0ABW6DE67_9BACT</name>
<dbReference type="InterPro" id="IPR005490">
    <property type="entry name" value="LD_TPept_cat_dom"/>
</dbReference>
<protein>
    <submittedName>
        <fullName evidence="8">L,D-transpeptidase family protein</fullName>
    </submittedName>
</protein>